<name>A0A0A1TQ22_9HYPO</name>
<dbReference type="InterPro" id="IPR001128">
    <property type="entry name" value="Cyt_P450"/>
</dbReference>
<protein>
    <submittedName>
        <fullName evidence="5">Putative Cytochrome P450 CYP570A1</fullName>
    </submittedName>
</protein>
<reference evidence="5 6" key="1">
    <citation type="journal article" date="2015" name="Genome Announc.">
        <title>Draft Genome Sequence and Gene Annotation of the Entomopathogenic Fungus Verticillium hemipterigenum.</title>
        <authorList>
            <person name="Horn F."/>
            <person name="Habel A."/>
            <person name="Scharf D.H."/>
            <person name="Dworschak J."/>
            <person name="Brakhage A.A."/>
            <person name="Guthke R."/>
            <person name="Hertweck C."/>
            <person name="Linde J."/>
        </authorList>
    </citation>
    <scope>NUCLEOTIDE SEQUENCE [LARGE SCALE GENOMIC DNA]</scope>
</reference>
<dbReference type="GO" id="GO:0016705">
    <property type="term" value="F:oxidoreductase activity, acting on paired donors, with incorporation or reduction of molecular oxygen"/>
    <property type="evidence" value="ECO:0007669"/>
    <property type="project" value="InterPro"/>
</dbReference>
<evidence type="ECO:0000256" key="3">
    <source>
        <dbReference type="ARBA" id="ARBA00023004"/>
    </source>
</evidence>
<evidence type="ECO:0000256" key="1">
    <source>
        <dbReference type="ARBA" id="ARBA00022617"/>
    </source>
</evidence>
<keyword evidence="2 4" id="KW-0479">Metal-binding</keyword>
<dbReference type="CDD" id="cd11060">
    <property type="entry name" value="CYP57A1-like"/>
    <property type="match status" value="1"/>
</dbReference>
<dbReference type="PANTHER" id="PTHR24305">
    <property type="entry name" value="CYTOCHROME P450"/>
    <property type="match status" value="1"/>
</dbReference>
<dbReference type="GO" id="GO:0004497">
    <property type="term" value="F:monooxygenase activity"/>
    <property type="evidence" value="ECO:0007669"/>
    <property type="project" value="InterPro"/>
</dbReference>
<evidence type="ECO:0000313" key="6">
    <source>
        <dbReference type="Proteomes" id="UP000039046"/>
    </source>
</evidence>
<organism evidence="5 6">
    <name type="scientific">[Torrubiella] hemipterigena</name>
    <dbReference type="NCBI Taxonomy" id="1531966"/>
    <lineage>
        <taxon>Eukaryota</taxon>
        <taxon>Fungi</taxon>
        <taxon>Dikarya</taxon>
        <taxon>Ascomycota</taxon>
        <taxon>Pezizomycotina</taxon>
        <taxon>Sordariomycetes</taxon>
        <taxon>Hypocreomycetidae</taxon>
        <taxon>Hypocreales</taxon>
        <taxon>Clavicipitaceae</taxon>
        <taxon>Clavicipitaceae incertae sedis</taxon>
        <taxon>'Torrubiella' clade</taxon>
    </lineage>
</organism>
<dbReference type="PANTHER" id="PTHR24305:SF168">
    <property type="entry name" value="P450, PUTATIVE (EUROFUNG)-RELATED"/>
    <property type="match status" value="1"/>
</dbReference>
<dbReference type="Pfam" id="PF00067">
    <property type="entry name" value="p450"/>
    <property type="match status" value="1"/>
</dbReference>
<keyword evidence="3 4" id="KW-0408">Iron</keyword>
<feature type="binding site" description="axial binding residue" evidence="4">
    <location>
        <position position="435"/>
    </location>
    <ligand>
        <name>heme</name>
        <dbReference type="ChEBI" id="CHEBI:30413"/>
    </ligand>
    <ligandPart>
        <name>Fe</name>
        <dbReference type="ChEBI" id="CHEBI:18248"/>
    </ligandPart>
</feature>
<sequence length="494" mass="55797">MSWLFAAIGCLAAALIGYQVMEARRLQHIPGPRLAPWTNFWLVYSQLTGRIHLILHQLIEQHGPVARIAPKWVVCGDPTEIRRIWAARSPWIRGEWYRGMRIDPYRDSSFSTRSDDLHSAIRQKLLPGYSGHDVDNVHGLIDEQVKRFVDLIDTYLNTSGGSRVIDMAQKVQYFALDTISSLAFGDSFGFLKQDEDKFRYIETTGQTVYILVATTLIPGMVRTMQSPYLKWLAPSVKDMAGIGDVIRFAERAVGQRFGANAMIQRDMLGSFVKHGLGQKDAEAEALVQIIAGSETTATAIQATILHIITTPRVYRRLQDEIDEAITAGRISSPITNDEAENFKYLKAIILEGIRIFPPAAALYPKVSHKDQVICGVHIPAGTNVSWSPWSIMRNVAIFGKDAALFRPERWMEDNRPKDMERTVMMAFAMGSRWECLGKNIAMVELNKIFVELFRRFEFTLANPVKPWNSFNAGMFAQSDLNILVSRRESQKSNA</sequence>
<dbReference type="GO" id="GO:0020037">
    <property type="term" value="F:heme binding"/>
    <property type="evidence" value="ECO:0007669"/>
    <property type="project" value="InterPro"/>
</dbReference>
<dbReference type="Proteomes" id="UP000039046">
    <property type="component" value="Unassembled WGS sequence"/>
</dbReference>
<evidence type="ECO:0000256" key="2">
    <source>
        <dbReference type="ARBA" id="ARBA00022723"/>
    </source>
</evidence>
<accession>A0A0A1TQ22</accession>
<dbReference type="InterPro" id="IPR050121">
    <property type="entry name" value="Cytochrome_P450_monoxygenase"/>
</dbReference>
<dbReference type="OrthoDB" id="3934656at2759"/>
<dbReference type="Gene3D" id="1.10.630.10">
    <property type="entry name" value="Cytochrome P450"/>
    <property type="match status" value="1"/>
</dbReference>
<evidence type="ECO:0000313" key="5">
    <source>
        <dbReference type="EMBL" id="CEJ93668.1"/>
    </source>
</evidence>
<dbReference type="SUPFAM" id="SSF48264">
    <property type="entry name" value="Cytochrome P450"/>
    <property type="match status" value="1"/>
</dbReference>
<proteinExistence type="predicted"/>
<comment type="cofactor">
    <cofactor evidence="4">
        <name>heme</name>
        <dbReference type="ChEBI" id="CHEBI:30413"/>
    </cofactor>
</comment>
<keyword evidence="1 4" id="KW-0349">Heme</keyword>
<dbReference type="InterPro" id="IPR036396">
    <property type="entry name" value="Cyt_P450_sf"/>
</dbReference>
<evidence type="ECO:0000256" key="4">
    <source>
        <dbReference type="PIRSR" id="PIRSR602401-1"/>
    </source>
</evidence>
<dbReference type="HOGENOM" id="CLU_001570_14_0_1"/>
<gene>
    <name evidence="5" type="ORF">VHEMI09244</name>
</gene>
<dbReference type="STRING" id="1531966.A0A0A1TQ22"/>
<keyword evidence="6" id="KW-1185">Reference proteome</keyword>
<dbReference type="PRINTS" id="PR00385">
    <property type="entry name" value="P450"/>
</dbReference>
<dbReference type="GO" id="GO:0005506">
    <property type="term" value="F:iron ion binding"/>
    <property type="evidence" value="ECO:0007669"/>
    <property type="project" value="InterPro"/>
</dbReference>
<dbReference type="InterPro" id="IPR002401">
    <property type="entry name" value="Cyt_P450_E_grp-I"/>
</dbReference>
<dbReference type="AlphaFoldDB" id="A0A0A1TQ22"/>
<dbReference type="EMBL" id="CDHN01000005">
    <property type="protein sequence ID" value="CEJ93668.1"/>
    <property type="molecule type" value="Genomic_DNA"/>
</dbReference>
<dbReference type="PRINTS" id="PR00463">
    <property type="entry name" value="EP450I"/>
</dbReference>